<name>A0A6J4IHQ0_9CHLR</name>
<dbReference type="EMBL" id="CADCTK010000455">
    <property type="protein sequence ID" value="CAA9253099.1"/>
    <property type="molecule type" value="Genomic_DNA"/>
</dbReference>
<proteinExistence type="predicted"/>
<feature type="non-terminal residue" evidence="1">
    <location>
        <position position="1"/>
    </location>
</feature>
<accession>A0A6J4IHQ0</accession>
<protein>
    <submittedName>
        <fullName evidence="1">Uncharacterized protein</fullName>
    </submittedName>
</protein>
<gene>
    <name evidence="1" type="ORF">AVDCRST_MAG26-1980</name>
</gene>
<reference evidence="1" key="1">
    <citation type="submission" date="2020-02" db="EMBL/GenBank/DDBJ databases">
        <authorList>
            <person name="Meier V. D."/>
        </authorList>
    </citation>
    <scope>NUCLEOTIDE SEQUENCE</scope>
    <source>
        <strain evidence="1">AVDCRST_MAG26</strain>
    </source>
</reference>
<sequence>WNPHAASVLFATGSWLCATTTTAASRTATGSATVRICWSERHAPMQEWLNVSQCPGNSASLTPS</sequence>
<evidence type="ECO:0000313" key="1">
    <source>
        <dbReference type="EMBL" id="CAA9253099.1"/>
    </source>
</evidence>
<feature type="non-terminal residue" evidence="1">
    <location>
        <position position="64"/>
    </location>
</feature>
<dbReference type="AlphaFoldDB" id="A0A6J4IHQ0"/>
<organism evidence="1">
    <name type="scientific">uncultured Chloroflexia bacterium</name>
    <dbReference type="NCBI Taxonomy" id="1672391"/>
    <lineage>
        <taxon>Bacteria</taxon>
        <taxon>Bacillati</taxon>
        <taxon>Chloroflexota</taxon>
        <taxon>Chloroflexia</taxon>
        <taxon>environmental samples</taxon>
    </lineage>
</organism>